<accession>A0A5A8DRF2</accession>
<feature type="region of interest" description="Disordered" evidence="1">
    <location>
        <begin position="1"/>
        <end position="176"/>
    </location>
</feature>
<feature type="compositionally biased region" description="Acidic residues" evidence="1">
    <location>
        <begin position="51"/>
        <end position="61"/>
    </location>
</feature>
<dbReference type="EMBL" id="VLTO01000087">
    <property type="protein sequence ID" value="KAA0166420.1"/>
    <property type="molecule type" value="Genomic_DNA"/>
</dbReference>
<evidence type="ECO:0000313" key="3">
    <source>
        <dbReference type="Proteomes" id="UP000322899"/>
    </source>
</evidence>
<organism evidence="2 3">
    <name type="scientific">Cafeteria roenbergensis</name>
    <name type="common">Marine flagellate</name>
    <dbReference type="NCBI Taxonomy" id="33653"/>
    <lineage>
        <taxon>Eukaryota</taxon>
        <taxon>Sar</taxon>
        <taxon>Stramenopiles</taxon>
        <taxon>Bigyra</taxon>
        <taxon>Opalozoa</taxon>
        <taxon>Bicosoecida</taxon>
        <taxon>Cafeteriaceae</taxon>
        <taxon>Cafeteria</taxon>
    </lineage>
</organism>
<evidence type="ECO:0000256" key="1">
    <source>
        <dbReference type="SAM" id="MobiDB-lite"/>
    </source>
</evidence>
<sequence length="320" mass="32234">MRASVLSAAYSAAERMAAEGQNPRSSGAASRSRAGRPVAAAAAGGLSTTLEDSDEAGADEDGSWRGDVRSLSRALFARSPESKRSPTPARRSDHSPERQGPLDSAYGAVGRSVDDFFEPLPAEADPSERGMHGASEAARRPAVATAGGSGSGSGSGGLSRPEPSAQGEPGAEFALSTGGLEAEAFTARVLSVMASVRPVRTPGDAVSGSATAARTMSTVAAPRALATGRTTASRGRPSPSVEAATVLPAGDANRWGRASAHTANRPSAVSSDWAAPPSPEQEGPSAPVRGRAVRWGATVRRALFSPASDARSAPQPSGVA</sequence>
<feature type="compositionally biased region" description="Polar residues" evidence="1">
    <location>
        <begin position="261"/>
        <end position="270"/>
    </location>
</feature>
<name>A0A5A8DRF2_CAFRO</name>
<dbReference type="AlphaFoldDB" id="A0A5A8DRF2"/>
<feature type="compositionally biased region" description="Polar residues" evidence="1">
    <location>
        <begin position="208"/>
        <end position="218"/>
    </location>
</feature>
<protein>
    <submittedName>
        <fullName evidence="2">Uncharacterized protein</fullName>
    </submittedName>
</protein>
<evidence type="ECO:0000313" key="2">
    <source>
        <dbReference type="EMBL" id="KAA0166420.1"/>
    </source>
</evidence>
<dbReference type="Proteomes" id="UP000322899">
    <property type="component" value="Unassembled WGS sequence"/>
</dbReference>
<comment type="caution">
    <text evidence="2">The sequence shown here is derived from an EMBL/GenBank/DDBJ whole genome shotgun (WGS) entry which is preliminary data.</text>
</comment>
<proteinExistence type="predicted"/>
<reference evidence="2 3" key="1">
    <citation type="submission" date="2019-07" db="EMBL/GenBank/DDBJ databases">
        <title>Genomes of Cafeteria roenbergensis.</title>
        <authorList>
            <person name="Fischer M.G."/>
            <person name="Hackl T."/>
            <person name="Roman M."/>
        </authorList>
    </citation>
    <scope>NUCLEOTIDE SEQUENCE [LARGE SCALE GENOMIC DNA]</scope>
    <source>
        <strain evidence="2 3">E4-10P</strain>
    </source>
</reference>
<feature type="compositionally biased region" description="Gly residues" evidence="1">
    <location>
        <begin position="147"/>
        <end position="157"/>
    </location>
</feature>
<feature type="compositionally biased region" description="Low complexity" evidence="1">
    <location>
        <begin position="7"/>
        <end position="45"/>
    </location>
</feature>
<gene>
    <name evidence="2" type="ORF">FNF27_07492</name>
</gene>
<feature type="compositionally biased region" description="Basic and acidic residues" evidence="1">
    <location>
        <begin position="80"/>
        <end position="97"/>
    </location>
</feature>
<feature type="region of interest" description="Disordered" evidence="1">
    <location>
        <begin position="200"/>
        <end position="293"/>
    </location>
</feature>